<gene>
    <name evidence="1" type="ordered locus">AM1_4235</name>
</gene>
<keyword evidence="2" id="KW-1185">Reference proteome</keyword>
<dbReference type="HOGENOM" id="CLU_1709244_0_0_3"/>
<dbReference type="AlphaFoldDB" id="B0CCQ3"/>
<organism evidence="1 2">
    <name type="scientific">Acaryochloris marina (strain MBIC 11017)</name>
    <dbReference type="NCBI Taxonomy" id="329726"/>
    <lineage>
        <taxon>Bacteria</taxon>
        <taxon>Bacillati</taxon>
        <taxon>Cyanobacteriota</taxon>
        <taxon>Cyanophyceae</taxon>
        <taxon>Acaryochloridales</taxon>
        <taxon>Acaryochloridaceae</taxon>
        <taxon>Acaryochloris</taxon>
    </lineage>
</organism>
<sequence>MRLTFSPQSLFTWNYWVTGQDIIGAIEFNVGKDSGQIVLGSTAYAIHQDSQSGEWRLLANNTVQASACRFGSNTHSFEVTYGHQRLSLRSGRFGGTALTIHRQDGTLLGDIRPNSLVNRKAKLHCSPEIGVLIQLFLFWLTALMWQRTSHPHAYFRSGC</sequence>
<protein>
    <submittedName>
        <fullName evidence="1">Uncharacterized protein</fullName>
    </submittedName>
</protein>
<proteinExistence type="predicted"/>
<dbReference type="KEGG" id="amr:AM1_4235"/>
<dbReference type="RefSeq" id="WP_012164546.1">
    <property type="nucleotide sequence ID" value="NC_009925.1"/>
</dbReference>
<dbReference type="EMBL" id="CP000828">
    <property type="protein sequence ID" value="ABW29215.1"/>
    <property type="molecule type" value="Genomic_DNA"/>
</dbReference>
<evidence type="ECO:0000313" key="1">
    <source>
        <dbReference type="EMBL" id="ABW29215.1"/>
    </source>
</evidence>
<name>B0CCQ3_ACAM1</name>
<reference evidence="1 2" key="1">
    <citation type="journal article" date="2008" name="Proc. Natl. Acad. Sci. U.S.A.">
        <title>Niche adaptation and genome expansion in the chlorophyll d-producing cyanobacterium Acaryochloris marina.</title>
        <authorList>
            <person name="Swingley W.D."/>
            <person name="Chen M."/>
            <person name="Cheung P.C."/>
            <person name="Conrad A.L."/>
            <person name="Dejesa L.C."/>
            <person name="Hao J."/>
            <person name="Honchak B.M."/>
            <person name="Karbach L.E."/>
            <person name="Kurdoglu A."/>
            <person name="Lahiri S."/>
            <person name="Mastrian S.D."/>
            <person name="Miyashita H."/>
            <person name="Page L."/>
            <person name="Ramakrishna P."/>
            <person name="Satoh S."/>
            <person name="Sattley W.M."/>
            <person name="Shimada Y."/>
            <person name="Taylor H.L."/>
            <person name="Tomo T."/>
            <person name="Tsuchiya T."/>
            <person name="Wang Z.T."/>
            <person name="Raymond J."/>
            <person name="Mimuro M."/>
            <person name="Blankenship R.E."/>
            <person name="Touchman J.W."/>
        </authorList>
    </citation>
    <scope>NUCLEOTIDE SEQUENCE [LARGE SCALE GENOMIC DNA]</scope>
    <source>
        <strain evidence="2">MBIC 11017</strain>
    </source>
</reference>
<accession>B0CCQ3</accession>
<dbReference type="Proteomes" id="UP000000268">
    <property type="component" value="Chromosome"/>
</dbReference>
<dbReference type="OrthoDB" id="280470at2"/>
<evidence type="ECO:0000313" key="2">
    <source>
        <dbReference type="Proteomes" id="UP000000268"/>
    </source>
</evidence>